<sequence length="204" mass="22076">MIARGVPLPATRAIALTLLLGLSSIAGMARAAPATYRIDAEHFSIGFLVSHIGYERLLGQFLEGEGEFVYDEATRTLGQGRIEIAADSVFTNHDARDSHVRGGDFLAAGRHPTIVFEPTRLVTEDGRHGTLTGDLTLRGQTHPVTLNVTLNKAAVYPFGHQAYTLGVSARTTLSRSRWGMTYGVADGLVGDEVEVLLEFEAIRQ</sequence>
<name>A0ABS7X3F3_9GAMM</name>
<reference evidence="3 4" key="1">
    <citation type="submission" date="2021-05" db="EMBL/GenBank/DDBJ databases">
        <title>Petroleum and Energy Research Collection (APPE): ex situ preservation of microbial diversity associated with the oil industry and exploitation of its biotechnological potential.</title>
        <authorList>
            <person name="Paixao C.T.M."/>
            <person name="Gomes M.B."/>
            <person name="Oliveira V.M."/>
        </authorList>
    </citation>
    <scope>NUCLEOTIDE SEQUENCE [LARGE SCALE GENOMIC DNA]</scope>
    <source>
        <strain evidence="3 4">LIT2</strain>
    </source>
</reference>
<comment type="caution">
    <text evidence="3">The sequence shown here is derived from an EMBL/GenBank/DDBJ whole genome shotgun (WGS) entry which is preliminary data.</text>
</comment>
<feature type="domain" description="Lipid/polyisoprenoid-binding YceI-like" evidence="2">
    <location>
        <begin position="35"/>
        <end position="202"/>
    </location>
</feature>
<dbReference type="Proteomes" id="UP001319883">
    <property type="component" value="Unassembled WGS sequence"/>
</dbReference>
<dbReference type="InterPro" id="IPR007372">
    <property type="entry name" value="Lipid/polyisoprenoid-bd_YceI"/>
</dbReference>
<dbReference type="SMART" id="SM00867">
    <property type="entry name" value="YceI"/>
    <property type="match status" value="1"/>
</dbReference>
<dbReference type="PANTHER" id="PTHR34406:SF1">
    <property type="entry name" value="PROTEIN YCEI"/>
    <property type="match status" value="1"/>
</dbReference>
<dbReference type="Gene3D" id="2.40.128.110">
    <property type="entry name" value="Lipid/polyisoprenoid-binding, YceI-like"/>
    <property type="match status" value="1"/>
</dbReference>
<dbReference type="SUPFAM" id="SSF101874">
    <property type="entry name" value="YceI-like"/>
    <property type="match status" value="1"/>
</dbReference>
<accession>A0ABS7X3F3</accession>
<feature type="chain" id="PRO_5047527956" evidence="1">
    <location>
        <begin position="32"/>
        <end position="204"/>
    </location>
</feature>
<evidence type="ECO:0000256" key="1">
    <source>
        <dbReference type="SAM" id="SignalP"/>
    </source>
</evidence>
<protein>
    <submittedName>
        <fullName evidence="3">YceI family protein</fullName>
    </submittedName>
</protein>
<gene>
    <name evidence="3" type="ORF">KGQ91_14845</name>
</gene>
<dbReference type="Pfam" id="PF04264">
    <property type="entry name" value="YceI"/>
    <property type="match status" value="1"/>
</dbReference>
<dbReference type="PANTHER" id="PTHR34406">
    <property type="entry name" value="PROTEIN YCEI"/>
    <property type="match status" value="1"/>
</dbReference>
<evidence type="ECO:0000313" key="4">
    <source>
        <dbReference type="Proteomes" id="UP001319883"/>
    </source>
</evidence>
<keyword evidence="4" id="KW-1185">Reference proteome</keyword>
<keyword evidence="1" id="KW-0732">Signal</keyword>
<evidence type="ECO:0000313" key="3">
    <source>
        <dbReference type="EMBL" id="MBZ9568944.1"/>
    </source>
</evidence>
<proteinExistence type="predicted"/>
<dbReference type="RefSeq" id="WP_224414525.1">
    <property type="nucleotide sequence ID" value="NZ_JAGXFC010000001.1"/>
</dbReference>
<evidence type="ECO:0000259" key="2">
    <source>
        <dbReference type="SMART" id="SM00867"/>
    </source>
</evidence>
<dbReference type="EMBL" id="JAGXFD010000001">
    <property type="protein sequence ID" value="MBZ9568944.1"/>
    <property type="molecule type" value="Genomic_DNA"/>
</dbReference>
<dbReference type="InterPro" id="IPR036761">
    <property type="entry name" value="TTHA0802/YceI-like_sf"/>
</dbReference>
<organism evidence="3 4">
    <name type="scientific">Modicisalibacter tunisiensis</name>
    <dbReference type="NCBI Taxonomy" id="390637"/>
    <lineage>
        <taxon>Bacteria</taxon>
        <taxon>Pseudomonadati</taxon>
        <taxon>Pseudomonadota</taxon>
        <taxon>Gammaproteobacteria</taxon>
        <taxon>Oceanospirillales</taxon>
        <taxon>Halomonadaceae</taxon>
        <taxon>Modicisalibacter</taxon>
    </lineage>
</organism>
<feature type="signal peptide" evidence="1">
    <location>
        <begin position="1"/>
        <end position="31"/>
    </location>
</feature>